<dbReference type="SUPFAM" id="SSF88659">
    <property type="entry name" value="Sigma3 and sigma4 domains of RNA polymerase sigma factors"/>
    <property type="match status" value="1"/>
</dbReference>
<proteinExistence type="predicted"/>
<dbReference type="InterPro" id="IPR013324">
    <property type="entry name" value="RNA_pol_sigma_r3/r4-like"/>
</dbReference>
<organism evidence="1">
    <name type="scientific">Siphoviridae sp. ctzm5103</name>
    <dbReference type="NCBI Taxonomy" id="2825750"/>
    <lineage>
        <taxon>Viruses</taxon>
        <taxon>Duplodnaviria</taxon>
        <taxon>Heunggongvirae</taxon>
        <taxon>Uroviricota</taxon>
        <taxon>Caudoviricetes</taxon>
    </lineage>
</organism>
<evidence type="ECO:0000313" key="1">
    <source>
        <dbReference type="EMBL" id="DAF85401.1"/>
    </source>
</evidence>
<accession>A0A8S5TT66</accession>
<sequence length="83" mass="9682">MNGRKTPAVAYITRLIKTTGKPDLLRILQESPLKTQDINLILDYADGSSYKELAAKYNKSPQRINQWKRNAYEQLHFYLVKKL</sequence>
<protein>
    <submittedName>
        <fullName evidence="1">ECF sigma factor</fullName>
    </submittedName>
</protein>
<reference evidence="1" key="1">
    <citation type="journal article" date="2021" name="Proc. Natl. Acad. Sci. U.S.A.">
        <title>A Catalog of Tens of Thousands of Viruses from Human Metagenomes Reveals Hidden Associations with Chronic Diseases.</title>
        <authorList>
            <person name="Tisza M.J."/>
            <person name="Buck C.B."/>
        </authorList>
    </citation>
    <scope>NUCLEOTIDE SEQUENCE</scope>
    <source>
        <strain evidence="1">Ctzm5103</strain>
    </source>
</reference>
<name>A0A8S5TT66_9CAUD</name>
<dbReference type="EMBL" id="BK015926">
    <property type="protein sequence ID" value="DAF85401.1"/>
    <property type="molecule type" value="Genomic_DNA"/>
</dbReference>